<keyword evidence="4" id="KW-1185">Reference proteome</keyword>
<organism evidence="3 4">
    <name type="scientific">Phytophthora megakarya</name>
    <dbReference type="NCBI Taxonomy" id="4795"/>
    <lineage>
        <taxon>Eukaryota</taxon>
        <taxon>Sar</taxon>
        <taxon>Stramenopiles</taxon>
        <taxon>Oomycota</taxon>
        <taxon>Peronosporomycetes</taxon>
        <taxon>Peronosporales</taxon>
        <taxon>Peronosporaceae</taxon>
        <taxon>Phytophthora</taxon>
    </lineage>
</organism>
<evidence type="ECO:0000259" key="2">
    <source>
        <dbReference type="Pfam" id="PF03372"/>
    </source>
</evidence>
<dbReference type="EMBL" id="NBNE01001111">
    <property type="protein sequence ID" value="OWZ15501.1"/>
    <property type="molecule type" value="Genomic_DNA"/>
</dbReference>
<name>A0A225WCP7_9STRA</name>
<evidence type="ECO:0000313" key="4">
    <source>
        <dbReference type="Proteomes" id="UP000198211"/>
    </source>
</evidence>
<keyword evidence="3" id="KW-0695">RNA-directed DNA polymerase</keyword>
<dbReference type="GO" id="GO:0003964">
    <property type="term" value="F:RNA-directed DNA polymerase activity"/>
    <property type="evidence" value="ECO:0007669"/>
    <property type="project" value="UniProtKB-KW"/>
</dbReference>
<proteinExistence type="predicted"/>
<dbReference type="InterPro" id="IPR005135">
    <property type="entry name" value="Endo/exonuclease/phosphatase"/>
</dbReference>
<keyword evidence="3" id="KW-0808">Transferase</keyword>
<dbReference type="Proteomes" id="UP000198211">
    <property type="component" value="Unassembled WGS sequence"/>
</dbReference>
<evidence type="ECO:0000256" key="1">
    <source>
        <dbReference type="SAM" id="Coils"/>
    </source>
</evidence>
<keyword evidence="1" id="KW-0175">Coiled coil</keyword>
<dbReference type="Gene3D" id="3.60.10.10">
    <property type="entry name" value="Endonuclease/exonuclease/phosphatase"/>
    <property type="match status" value="1"/>
</dbReference>
<evidence type="ECO:0000313" key="3">
    <source>
        <dbReference type="EMBL" id="OWZ15501.1"/>
    </source>
</evidence>
<dbReference type="SUPFAM" id="SSF56219">
    <property type="entry name" value="DNase I-like"/>
    <property type="match status" value="1"/>
</dbReference>
<dbReference type="InterPro" id="IPR036691">
    <property type="entry name" value="Endo/exonu/phosph_ase_sf"/>
</dbReference>
<sequence>MRLSDCIGQIVTRPHWEAHTVRSAIKGAPYLSESKTEISSSTAQQQTTTKLVLTTLRNAFEIGDANDIVKNRRREYQRLKRNMAKRRKKLEREAKTAKLRPETRLHQDDRTFGLLSQNVRGFGATPIEHRTWLNSLGRRTAHGNQDLVLLQETHVHAEETEEAQREHAARWGFRSGGGGRALSYWGAARERKGGVGILVNPFGAFQDVRPLCEKAWSSHLVAVTGTFDGQEVAVINVYAPIERKAREKLFEMVARLTLPAHGRVFMGGDFNCTLVGQLDRTHTHDAHAHESPALRLLLKKWKARDCLETAMPSPSDRHRVARFHRNQHSYRYTVHGDPASSRLDRWYGTDAAQLWVAGVEVIPPAAKADHDGIQLHIRSPTNPIQVKKPTRTYPVPPYATSLVAACTHGILDELHDRLRDKTHSAAEVVTIWEDTKQRLCSSIKRCKRQARHRLSNTYRQKLARLLKQQKTAITAENGRADDIEDLTARLDGLSLGDILTGTRIDNIRRKIAKLQEERGRQKMKQRIRRKTWHDGRSTGLLFKTTSIKFSDN</sequence>
<feature type="coiled-coil region" evidence="1">
    <location>
        <begin position="69"/>
        <end position="100"/>
    </location>
</feature>
<reference evidence="4" key="1">
    <citation type="submission" date="2017-03" db="EMBL/GenBank/DDBJ databases">
        <title>Phytopthora megakarya and P. palmivora, two closely related causual agents of cacao black pod achieved similar genome size and gene model numbers by different mechanisms.</title>
        <authorList>
            <person name="Ali S."/>
            <person name="Shao J."/>
            <person name="Larry D.J."/>
            <person name="Kronmiller B."/>
            <person name="Shen D."/>
            <person name="Strem M.D."/>
            <person name="Melnick R.L."/>
            <person name="Guiltinan M.J."/>
            <person name="Tyler B.M."/>
            <person name="Meinhardt L.W."/>
            <person name="Bailey B.A."/>
        </authorList>
    </citation>
    <scope>NUCLEOTIDE SEQUENCE [LARGE SCALE GENOMIC DNA]</scope>
    <source>
        <strain evidence="4">zdho120</strain>
    </source>
</reference>
<dbReference type="OrthoDB" id="168226at2759"/>
<dbReference type="Pfam" id="PF03372">
    <property type="entry name" value="Exo_endo_phos"/>
    <property type="match status" value="1"/>
</dbReference>
<protein>
    <submittedName>
        <fullName evidence="3">Reverse transcriptase</fullName>
    </submittedName>
</protein>
<dbReference type="STRING" id="4795.A0A225WCP7"/>
<feature type="domain" description="Endonuclease/exonuclease/phosphatase" evidence="2">
    <location>
        <begin position="115"/>
        <end position="364"/>
    </location>
</feature>
<keyword evidence="3" id="KW-0548">Nucleotidyltransferase</keyword>
<gene>
    <name evidence="3" type="ORF">PHMEG_00010843</name>
</gene>
<comment type="caution">
    <text evidence="3">The sequence shown here is derived from an EMBL/GenBank/DDBJ whole genome shotgun (WGS) entry which is preliminary data.</text>
</comment>
<dbReference type="AlphaFoldDB" id="A0A225WCP7"/>
<accession>A0A225WCP7</accession>